<keyword evidence="2" id="KW-1185">Reference proteome</keyword>
<reference evidence="1 2" key="1">
    <citation type="submission" date="2018-04" db="EMBL/GenBank/DDBJ databases">
        <title>Novel Campyloabacter and Helicobacter Species and Strains.</title>
        <authorList>
            <person name="Mannion A.J."/>
            <person name="Shen Z."/>
            <person name="Fox J.G."/>
        </authorList>
    </citation>
    <scope>NUCLEOTIDE SEQUENCE [LARGE SCALE GENOMIC DNA]</scope>
    <source>
        <strain evidence="1 2">MIT 04-9362</strain>
    </source>
</reference>
<proteinExistence type="predicted"/>
<comment type="caution">
    <text evidence="1">The sequence shown here is derived from an EMBL/GenBank/DDBJ whole genome shotgun (WGS) entry which is preliminary data.</text>
</comment>
<dbReference type="OrthoDB" id="5448633at2"/>
<sequence>MKKNIFILDCSENGIFKNFIKNAHFNVIGCIVFNKNEKEYCLQHGIKYVFTSEEIDFLSELDLFNFSLIEDYRPTQRKVEFGMMRSLNSNMLIANKYYNALCLFEKIFKDNKIDCIFTNCIPHGYIPETILLDMGRKYQIPTYCIFPVTMQYSCIIRYDTKKNVQVSNPIAKEEVTQDVFNKNKNSYQVENINHKLPKRIQKIFHNIGGQITIDILSCLKRLNPRIQMGFYQTRLIEKIYSLYRLGEMKRFYKKNSVIPDYTQKYIFYAIHFEPEAATGVICDLQNQLTIIQLLAKSLPDGWLLYIKDHPHQYNINNILDHYYLTNIHFFKDRDFYEEVLKIKNVRLITLQTQSEDLLQHAQAVATINGSIILESVTKNKACITFDNYLMPITQSKLFSNIHVFQNLQRLKEYFTSSKYQQKMSNEEIDSGIEKLRYYYFNHHIMGGGDLTIMETIIKDLKNESNA</sequence>
<evidence type="ECO:0000313" key="1">
    <source>
        <dbReference type="EMBL" id="RDU73867.1"/>
    </source>
</evidence>
<dbReference type="AlphaFoldDB" id="A0A3D8J8N5"/>
<dbReference type="Proteomes" id="UP000256695">
    <property type="component" value="Unassembled WGS sequence"/>
</dbReference>
<dbReference type="EMBL" id="NXLX01000008">
    <property type="protein sequence ID" value="RDU73867.1"/>
    <property type="molecule type" value="Genomic_DNA"/>
</dbReference>
<protein>
    <recommendedName>
        <fullName evidence="3">Capsule biosynthesis protein</fullName>
    </recommendedName>
</protein>
<organism evidence="1 2">
    <name type="scientific">Helicobacter anseris</name>
    <dbReference type="NCBI Taxonomy" id="375926"/>
    <lineage>
        <taxon>Bacteria</taxon>
        <taxon>Pseudomonadati</taxon>
        <taxon>Campylobacterota</taxon>
        <taxon>Epsilonproteobacteria</taxon>
        <taxon>Campylobacterales</taxon>
        <taxon>Helicobacteraceae</taxon>
        <taxon>Helicobacter</taxon>
    </lineage>
</organism>
<evidence type="ECO:0000313" key="2">
    <source>
        <dbReference type="Proteomes" id="UP000256695"/>
    </source>
</evidence>
<evidence type="ECO:0008006" key="3">
    <source>
        <dbReference type="Google" id="ProtNLM"/>
    </source>
</evidence>
<name>A0A3D8J8N5_9HELI</name>
<accession>A0A3D8J8N5</accession>
<gene>
    <name evidence="1" type="ORF">CQA57_04165</name>
</gene>
<dbReference type="RefSeq" id="WP_115578975.1">
    <property type="nucleotide sequence ID" value="NZ_NXLX01000008.1"/>
</dbReference>
<dbReference type="SUPFAM" id="SSF53756">
    <property type="entry name" value="UDP-Glycosyltransferase/glycogen phosphorylase"/>
    <property type="match status" value="1"/>
</dbReference>